<evidence type="ECO:0000313" key="2">
    <source>
        <dbReference type="EMBL" id="MBX58098.1"/>
    </source>
</evidence>
<name>A0A2P2PTL9_RHIMU</name>
<reference evidence="2" key="1">
    <citation type="submission" date="2018-02" db="EMBL/GenBank/DDBJ databases">
        <title>Rhizophora mucronata_Transcriptome.</title>
        <authorList>
            <person name="Meera S.P."/>
            <person name="Sreeshan A."/>
            <person name="Augustine A."/>
        </authorList>
    </citation>
    <scope>NUCLEOTIDE SEQUENCE</scope>
    <source>
        <tissue evidence="2">Leaf</tissue>
    </source>
</reference>
<keyword evidence="1" id="KW-0472">Membrane</keyword>
<feature type="transmembrane region" description="Helical" evidence="1">
    <location>
        <begin position="26"/>
        <end position="45"/>
    </location>
</feature>
<organism evidence="2">
    <name type="scientific">Rhizophora mucronata</name>
    <name type="common">Asiatic mangrove</name>
    <dbReference type="NCBI Taxonomy" id="61149"/>
    <lineage>
        <taxon>Eukaryota</taxon>
        <taxon>Viridiplantae</taxon>
        <taxon>Streptophyta</taxon>
        <taxon>Embryophyta</taxon>
        <taxon>Tracheophyta</taxon>
        <taxon>Spermatophyta</taxon>
        <taxon>Magnoliopsida</taxon>
        <taxon>eudicotyledons</taxon>
        <taxon>Gunneridae</taxon>
        <taxon>Pentapetalae</taxon>
        <taxon>rosids</taxon>
        <taxon>fabids</taxon>
        <taxon>Malpighiales</taxon>
        <taxon>Rhizophoraceae</taxon>
        <taxon>Rhizophora</taxon>
    </lineage>
</organism>
<keyword evidence="1" id="KW-1133">Transmembrane helix</keyword>
<accession>A0A2P2PTL9</accession>
<dbReference type="EMBL" id="GGEC01077614">
    <property type="protein sequence ID" value="MBX58098.1"/>
    <property type="molecule type" value="Transcribed_RNA"/>
</dbReference>
<dbReference type="AlphaFoldDB" id="A0A2P2PTL9"/>
<sequence length="51" mass="6043">MNIILILSIKFNFQLDSHIQFEFSGEFSYCSFILTFGSFMFYISLVSKFKL</sequence>
<keyword evidence="1" id="KW-0812">Transmembrane</keyword>
<proteinExistence type="predicted"/>
<evidence type="ECO:0000256" key="1">
    <source>
        <dbReference type="SAM" id="Phobius"/>
    </source>
</evidence>
<protein>
    <submittedName>
        <fullName evidence="2">Uncharacterized protein</fullName>
    </submittedName>
</protein>